<dbReference type="InterPro" id="IPR022385">
    <property type="entry name" value="Rhs_assc_core"/>
</dbReference>
<dbReference type="Pfam" id="PF05593">
    <property type="entry name" value="RHS_repeat"/>
    <property type="match status" value="3"/>
</dbReference>
<dbReference type="NCBIfam" id="TIGR01643">
    <property type="entry name" value="YD_repeat_2x"/>
    <property type="match status" value="14"/>
</dbReference>
<dbReference type="PANTHER" id="PTHR32305:SF15">
    <property type="entry name" value="PROTEIN RHSA-RELATED"/>
    <property type="match status" value="1"/>
</dbReference>
<dbReference type="Gene3D" id="2.180.10.10">
    <property type="entry name" value="RHS repeat-associated core"/>
    <property type="match status" value="3"/>
</dbReference>
<evidence type="ECO:0000259" key="3">
    <source>
        <dbReference type="Pfam" id="PF25023"/>
    </source>
</evidence>
<dbReference type="Pfam" id="PF20148">
    <property type="entry name" value="DUF6531"/>
    <property type="match status" value="1"/>
</dbReference>
<dbReference type="Gene3D" id="3.90.930.1">
    <property type="match status" value="1"/>
</dbReference>
<feature type="domain" description="DUF6531" evidence="2">
    <location>
        <begin position="164"/>
        <end position="236"/>
    </location>
</feature>
<dbReference type="Proteomes" id="UP000283501">
    <property type="component" value="Unassembled WGS sequence"/>
</dbReference>
<gene>
    <name evidence="4" type="ORF">DW703_11860</name>
</gene>
<evidence type="ECO:0000313" key="4">
    <source>
        <dbReference type="EMBL" id="RHF02118.1"/>
    </source>
</evidence>
<dbReference type="InterPro" id="IPR045351">
    <property type="entry name" value="DUF6531"/>
</dbReference>
<dbReference type="Pfam" id="PF25023">
    <property type="entry name" value="TEN_YD-shell"/>
    <property type="match status" value="4"/>
</dbReference>
<feature type="domain" description="Teneurin-like YD-shell" evidence="3">
    <location>
        <begin position="494"/>
        <end position="619"/>
    </location>
</feature>
<evidence type="ECO:0000313" key="5">
    <source>
        <dbReference type="Proteomes" id="UP000283501"/>
    </source>
</evidence>
<dbReference type="InterPro" id="IPR006530">
    <property type="entry name" value="YD"/>
</dbReference>
<evidence type="ECO:0008006" key="6">
    <source>
        <dbReference type="Google" id="ProtNLM"/>
    </source>
</evidence>
<dbReference type="EMBL" id="QSKY01000018">
    <property type="protein sequence ID" value="RHF02118.1"/>
    <property type="molecule type" value="Genomic_DNA"/>
</dbReference>
<accession>A0A414M1V4</accession>
<dbReference type="InterPro" id="IPR056823">
    <property type="entry name" value="TEN-like_YD-shell"/>
</dbReference>
<evidence type="ECO:0000256" key="1">
    <source>
        <dbReference type="ARBA" id="ARBA00022737"/>
    </source>
</evidence>
<dbReference type="PANTHER" id="PTHR32305">
    <property type="match status" value="1"/>
</dbReference>
<feature type="domain" description="Teneurin-like YD-shell" evidence="3">
    <location>
        <begin position="1096"/>
        <end position="1420"/>
    </location>
</feature>
<dbReference type="InterPro" id="IPR031325">
    <property type="entry name" value="RHS_repeat"/>
</dbReference>
<dbReference type="InterPro" id="IPR050708">
    <property type="entry name" value="T6SS_VgrG/RHS"/>
</dbReference>
<proteinExistence type="predicted"/>
<comment type="caution">
    <text evidence="4">The sequence shown here is derived from an EMBL/GenBank/DDBJ whole genome shotgun (WGS) entry which is preliminary data.</text>
</comment>
<keyword evidence="1" id="KW-0677">Repeat</keyword>
<protein>
    <recommendedName>
        <fullName evidence="6">RHS repeat protein</fullName>
    </recommendedName>
</protein>
<dbReference type="NCBIfam" id="TIGR03696">
    <property type="entry name" value="Rhs_assc_core"/>
    <property type="match status" value="1"/>
</dbReference>
<sequence>MIRDFSESAKQKLLAYVKDVTETTVWGKLGDIIGDIGLQVQHWFGALDISKHVNNLDEYHKKVIDKNDTTSQRIEEIFTNVKNIDIRYQNGLGQELSYANSITDMIKVLSDTIDPNGGNMNLQKMNEALAASLEKIRENQLSKNKVIEDSMLGTDPDAAEMSADPVNLSTGNFVYDRQDLIVGGEIPLVFHRYYNSKDTRVGTLGKCFLHNYEVLIEDSNDGVLGIRQADGQVIRYEKDNDGNYHSNTSALEILKKTETGYVLENIGKERKLFKSDGKLIRQENWNGRGISFSYNEKNQLVKAKTDNESCFEYFYDESSGYLTKVQDHTGRCVDLTYKNGMLEKVALPLDIVYTYTYGSNGRIIEVVNAREIHAVKNEYDKKYRVTKQFFPDGGMMSFLYDDEKRCVVLTERNGVKTTYFYDENYRNTETVFEDGTSEKFLYNEKNQCISKTDRLGRTQRMAYDNRGNLTQVVDSLKRRINFTYDANNNLISVSMNGKERLKNHYDVKGKLIATENCMKESLWITYDEKQHPVELTFVDGSKTMLSYDERGNISTIREANGNEVHYIYDELNRVVETRDVNNNSTKYKYDLRGKITKVINPLGDTREYTYDKAGRVTGIKDFDGFWTLSTYNAIGKIETITDKEAHVTTYGYDKMWNITSQTMPDGTIQAFKYDEDNRLSLVEYPNGGTNTYTYDSVGNRTSVTDAEGNTTAYVYDAENQLVEVIEPDGAKTKKTYDRDGNLVAVTNAMDHVTSYTYDDLGRRISRTNAEGATTSLFYNNMGQVERVCHPNGTQTFYTYDLGGRVKSVKNPDGSGEIYEYDLKGNLISRANGMEDKISFKYDALDRLVEIVNQVEGVRKFTYDAVGNLTSIIDEKGNKTTYDYSPNGNLMKVTDALGNETFYEYDAMNRLVKTLCTGANGEESQNTDFVWDVMGQIKSVTDPLGYVESYEYDKNGNMTSKTDRDGYTINFTYGSHGKIEEIVYADGKTVEMSYDALRRLNEVKDWNGITKITLDAIGRALSVTEPNGDTVGYEWGLMGEKKAVIYPNGKRAEYSYNTEMQLVSLHTERETIQYAYDEIGRLTKKILPNGIETNYHYNAMGRVDEISHIGNEFAESYKYSFDIYGNKVSAIKNRVGAEVDNGHFAYVYDELNRLTEVHQNDTLLRKYSYDAFGNRVSKANYASRMESVTSYTYNVNNQLLSEVDGTMTKDYTYDNRGNLLKVSTGADILKEFTFDATNQMTASFDLVDGQRKKATYTYNGLGHRVGQKISSLIPEYPEKKIRYTIDMTRQYYNLLQKSEGGASQTYYWDGNVVGMESNGVEKFYLQDDFGSPMHLVDIYGTSQECFAFDEFGENLSTSYNNTSQTFGFTGYQTDEVGDLYYAQARRYDASVGRFVSEDKVRGFVILPYTLNHYGYCWNNPVDFVDRDGNLPTVVIGAVIGLAAGALGEVVSQTIDGVQSGKSVLDSLLDVNPGKVVLEAGKGAVTGAVAGTGAGLLVVAGTSGVVEFGGDLLDQKVLQKKEDLDYTHAISNGLWSATTTLVVGGITNEISNVIHPEAKTGTMDYLFGRDKAKAVVKAQYNNARSSSSRAKYWNRLEKIKLQKTLGTIKYGIIETGKTIIDEIKNEIYRDEVNEDIVEEIDKKISCSVY</sequence>
<organism evidence="4 5">
    <name type="scientific">Agathobacter rectalis</name>
    <dbReference type="NCBI Taxonomy" id="39491"/>
    <lineage>
        <taxon>Bacteria</taxon>
        <taxon>Bacillati</taxon>
        <taxon>Bacillota</taxon>
        <taxon>Clostridia</taxon>
        <taxon>Lachnospirales</taxon>
        <taxon>Lachnospiraceae</taxon>
        <taxon>Agathobacter</taxon>
    </lineage>
</organism>
<dbReference type="RefSeq" id="WP_118141635.1">
    <property type="nucleotide sequence ID" value="NZ_QSKY01000018.1"/>
</dbReference>
<name>A0A414M1V4_9FIRM</name>
<reference evidence="4 5" key="1">
    <citation type="submission" date="2018-08" db="EMBL/GenBank/DDBJ databases">
        <title>A genome reference for cultivated species of the human gut microbiota.</title>
        <authorList>
            <person name="Zou Y."/>
            <person name="Xue W."/>
            <person name="Luo G."/>
        </authorList>
    </citation>
    <scope>NUCLEOTIDE SEQUENCE [LARGE SCALE GENOMIC DNA]</scope>
    <source>
        <strain evidence="4 5">AM26-2LB</strain>
    </source>
</reference>
<evidence type="ECO:0000259" key="2">
    <source>
        <dbReference type="Pfam" id="PF20148"/>
    </source>
</evidence>
<feature type="domain" description="Teneurin-like YD-shell" evidence="3">
    <location>
        <begin position="731"/>
        <end position="827"/>
    </location>
</feature>
<feature type="domain" description="Teneurin-like YD-shell" evidence="3">
    <location>
        <begin position="926"/>
        <end position="1085"/>
    </location>
</feature>
<dbReference type="SUPFAM" id="SSF69304">
    <property type="entry name" value="Tricorn protease N-terminal domain"/>
    <property type="match status" value="1"/>
</dbReference>